<keyword evidence="6" id="KW-0648">Protein biosynthesis</keyword>
<dbReference type="InterPro" id="IPR004522">
    <property type="entry name" value="Asn-tRNA-ligase"/>
</dbReference>
<dbReference type="InterPro" id="IPR002312">
    <property type="entry name" value="Asp/Asn-tRNA-synth_IIb"/>
</dbReference>
<dbReference type="Pfam" id="PF01336">
    <property type="entry name" value="tRNA_anti-codon"/>
    <property type="match status" value="1"/>
</dbReference>
<evidence type="ECO:0000313" key="9">
    <source>
        <dbReference type="EMBL" id="ARF09713.1"/>
    </source>
</evidence>
<dbReference type="InterPro" id="IPR004364">
    <property type="entry name" value="Aa-tRNA-synt_II"/>
</dbReference>
<dbReference type="InterPro" id="IPR045864">
    <property type="entry name" value="aa-tRNA-synth_II/BPL/LPL"/>
</dbReference>
<evidence type="ECO:0000259" key="8">
    <source>
        <dbReference type="PROSITE" id="PS50862"/>
    </source>
</evidence>
<dbReference type="InterPro" id="IPR012340">
    <property type="entry name" value="NA-bd_OB-fold"/>
</dbReference>
<keyword evidence="7 9" id="KW-0030">Aminoacyl-tRNA synthetase</keyword>
<dbReference type="PANTHER" id="PTHR22594:SF34">
    <property type="entry name" value="ASPARAGINE--TRNA LIGASE, MITOCHONDRIAL-RELATED"/>
    <property type="match status" value="1"/>
</dbReference>
<dbReference type="PROSITE" id="PS50862">
    <property type="entry name" value="AA_TRNA_LIGASE_II"/>
    <property type="match status" value="1"/>
</dbReference>
<dbReference type="EC" id="6.1.1.22" evidence="2"/>
<dbReference type="CDD" id="cd04318">
    <property type="entry name" value="EcAsnRS_like_N"/>
    <property type="match status" value="1"/>
</dbReference>
<evidence type="ECO:0000256" key="2">
    <source>
        <dbReference type="ARBA" id="ARBA00012816"/>
    </source>
</evidence>
<gene>
    <name evidence="9" type="ORF">Indivirus_2_92</name>
</gene>
<dbReference type="InterPro" id="IPR006195">
    <property type="entry name" value="aa-tRNA-synth_II"/>
</dbReference>
<dbReference type="SUPFAM" id="SSF50249">
    <property type="entry name" value="Nucleic acid-binding proteins"/>
    <property type="match status" value="1"/>
</dbReference>
<dbReference type="PANTHER" id="PTHR22594">
    <property type="entry name" value="ASPARTYL/LYSYL-TRNA SYNTHETASE"/>
    <property type="match status" value="1"/>
</dbReference>
<keyword evidence="5" id="KW-0067">ATP-binding</keyword>
<keyword evidence="3" id="KW-0436">Ligase</keyword>
<evidence type="ECO:0000256" key="1">
    <source>
        <dbReference type="ARBA" id="ARBA00008226"/>
    </source>
</evidence>
<evidence type="ECO:0000256" key="6">
    <source>
        <dbReference type="ARBA" id="ARBA00022917"/>
    </source>
</evidence>
<name>A0A1V0SDB6_9VIRU</name>
<protein>
    <recommendedName>
        <fullName evidence="2">asparagine--tRNA ligase</fullName>
        <ecNumber evidence="2">6.1.1.22</ecNumber>
    </recommendedName>
</protein>
<dbReference type="InterPro" id="IPR004365">
    <property type="entry name" value="NA-bd_OB_tRNA"/>
</dbReference>
<dbReference type="Gene3D" id="2.40.50.140">
    <property type="entry name" value="Nucleic acid-binding proteins"/>
    <property type="match status" value="1"/>
</dbReference>
<comment type="similarity">
    <text evidence="1">Belongs to the class-II aminoacyl-tRNA synthetase family.</text>
</comment>
<dbReference type="GO" id="GO:0003676">
    <property type="term" value="F:nucleic acid binding"/>
    <property type="evidence" value="ECO:0007669"/>
    <property type="project" value="InterPro"/>
</dbReference>
<dbReference type="EMBL" id="KY684086">
    <property type="protein sequence ID" value="ARF09713.1"/>
    <property type="molecule type" value="Genomic_DNA"/>
</dbReference>
<organism evidence="9">
    <name type="scientific">Indivirus ILV1</name>
    <dbReference type="NCBI Taxonomy" id="1977633"/>
    <lineage>
        <taxon>Viruses</taxon>
        <taxon>Varidnaviria</taxon>
        <taxon>Bamfordvirae</taxon>
        <taxon>Nucleocytoviricota</taxon>
        <taxon>Megaviricetes</taxon>
        <taxon>Imitervirales</taxon>
        <taxon>Mimiviridae</taxon>
        <taxon>Klosneuvirinae</taxon>
        <taxon>Indivirus</taxon>
    </lineage>
</organism>
<reference evidence="9" key="1">
    <citation type="journal article" date="2017" name="Science">
        <title>Giant viruses with an expanded complement of translation system components.</title>
        <authorList>
            <person name="Schulz F."/>
            <person name="Yutin N."/>
            <person name="Ivanova N.N."/>
            <person name="Ortega D.R."/>
            <person name="Lee T.K."/>
            <person name="Vierheilig J."/>
            <person name="Daims H."/>
            <person name="Horn M."/>
            <person name="Wagner M."/>
            <person name="Jensen G.J."/>
            <person name="Kyrpides N.C."/>
            <person name="Koonin E.V."/>
            <person name="Woyke T."/>
        </authorList>
    </citation>
    <scope>NUCLEOTIDE SEQUENCE</scope>
    <source>
        <strain evidence="9">ILV1</strain>
    </source>
</reference>
<evidence type="ECO:0000256" key="4">
    <source>
        <dbReference type="ARBA" id="ARBA00022741"/>
    </source>
</evidence>
<evidence type="ECO:0000256" key="5">
    <source>
        <dbReference type="ARBA" id="ARBA00022840"/>
    </source>
</evidence>
<sequence length="503" mass="57296">MSQFEGYIQGYTDIKNLYTSPDKFIDTTVTVCGWIKTIRISGGKDKRLGFVKLSDGSCQQQLQIIFDGKAGISQEIFEFGGTGVSLCITGLIVKSPAKGQYIEMQANGYKIYGTIQDPDTYPISKTKLTLEHLRTIPHLRNRTDTFQSIMRIKSCMRLGFAEYFENIGFTEVQVPLITDNECESGANAISVTTMLGKEINTVSLKEDRKTIDYTQDFFKKHCYLTVSGQLHLETIVLGGLSKAWCMTTAFRGEPSQSRLHAAEFWMLELEFCFNTLYDNIKVNEGAIKYVLNKILTRCKPELEFLESTYSQGLIKTLEKYANVPFIVTTHEDCVKRMLDDIEAGKIKIDPDKSDDSVYIWKEKPSYDGDLSKDHERYISEVIYDHIPTFVRYYPKSIKSFYMPVVDNSAKILRVDNFDCIFPFHGEIIGGSQRIDDYNTLISRMEENGIKPESLEFYSDLRKYGTVPHGGSGIGIDRLLLVICGLNNIRDMIPFPRACELCYF</sequence>
<dbReference type="GO" id="GO:0005524">
    <property type="term" value="F:ATP binding"/>
    <property type="evidence" value="ECO:0007669"/>
    <property type="project" value="UniProtKB-KW"/>
</dbReference>
<dbReference type="GO" id="GO:0004816">
    <property type="term" value="F:asparagine-tRNA ligase activity"/>
    <property type="evidence" value="ECO:0007669"/>
    <property type="project" value="UniProtKB-EC"/>
</dbReference>
<evidence type="ECO:0000256" key="7">
    <source>
        <dbReference type="ARBA" id="ARBA00023146"/>
    </source>
</evidence>
<dbReference type="PRINTS" id="PR01042">
    <property type="entry name" value="TRNASYNTHASP"/>
</dbReference>
<dbReference type="NCBIfam" id="TIGR00457">
    <property type="entry name" value="asnS"/>
    <property type="match status" value="1"/>
</dbReference>
<feature type="domain" description="Aminoacyl-transfer RNA synthetases class-II family profile" evidence="8">
    <location>
        <begin position="150"/>
        <end position="493"/>
    </location>
</feature>
<dbReference type="Gene3D" id="3.30.930.10">
    <property type="entry name" value="Bira Bifunctional Protein, Domain 2"/>
    <property type="match status" value="1"/>
</dbReference>
<proteinExistence type="inferred from homology"/>
<dbReference type="Pfam" id="PF00152">
    <property type="entry name" value="tRNA-synt_2"/>
    <property type="match status" value="1"/>
</dbReference>
<evidence type="ECO:0000256" key="3">
    <source>
        <dbReference type="ARBA" id="ARBA00022598"/>
    </source>
</evidence>
<keyword evidence="4" id="KW-0547">Nucleotide-binding</keyword>
<accession>A0A1V0SDB6</accession>
<dbReference type="NCBIfam" id="NF003037">
    <property type="entry name" value="PRK03932.1"/>
    <property type="match status" value="1"/>
</dbReference>
<dbReference type="SUPFAM" id="SSF55681">
    <property type="entry name" value="Class II aaRS and biotin synthetases"/>
    <property type="match status" value="1"/>
</dbReference>